<evidence type="ECO:0000313" key="2">
    <source>
        <dbReference type="EMBL" id="VDN10444.1"/>
    </source>
</evidence>
<evidence type="ECO:0000256" key="1">
    <source>
        <dbReference type="SAM" id="MobiDB-lite"/>
    </source>
</evidence>
<dbReference type="PANTHER" id="PTHR21696">
    <property type="entry name" value="PROTEIN UNC-79 HOMOLOG"/>
    <property type="match status" value="1"/>
</dbReference>
<dbReference type="PANTHER" id="PTHR21696:SF2">
    <property type="entry name" value="PROTEIN UNC-79 HOMOLOG"/>
    <property type="match status" value="1"/>
</dbReference>
<dbReference type="OrthoDB" id="6276930at2759"/>
<dbReference type="EMBL" id="UYRU01049154">
    <property type="protein sequence ID" value="VDN10444.1"/>
    <property type="molecule type" value="Genomic_DNA"/>
</dbReference>
<name>A0A3P7L158_DIBLA</name>
<dbReference type="InterPro" id="IPR024855">
    <property type="entry name" value="UNC79"/>
</dbReference>
<gene>
    <name evidence="2" type="ORF">DILT_LOCUS6275</name>
</gene>
<accession>A0A3P7L158</accession>
<evidence type="ECO:0000313" key="3">
    <source>
        <dbReference type="Proteomes" id="UP000281553"/>
    </source>
</evidence>
<reference evidence="2 3" key="1">
    <citation type="submission" date="2018-11" db="EMBL/GenBank/DDBJ databases">
        <authorList>
            <consortium name="Pathogen Informatics"/>
        </authorList>
    </citation>
    <scope>NUCLEOTIDE SEQUENCE [LARGE SCALE GENOMIC DNA]</scope>
</reference>
<protein>
    <submittedName>
        <fullName evidence="2">Uncharacterized protein</fullName>
    </submittedName>
</protein>
<dbReference type="AlphaFoldDB" id="A0A3P7L158"/>
<organism evidence="2 3">
    <name type="scientific">Dibothriocephalus latus</name>
    <name type="common">Fish tapeworm</name>
    <name type="synonym">Diphyllobothrium latum</name>
    <dbReference type="NCBI Taxonomy" id="60516"/>
    <lineage>
        <taxon>Eukaryota</taxon>
        <taxon>Metazoa</taxon>
        <taxon>Spiralia</taxon>
        <taxon>Lophotrochozoa</taxon>
        <taxon>Platyhelminthes</taxon>
        <taxon>Cestoda</taxon>
        <taxon>Eucestoda</taxon>
        <taxon>Diphyllobothriidea</taxon>
        <taxon>Diphyllobothriidae</taxon>
        <taxon>Dibothriocephalus</taxon>
    </lineage>
</organism>
<feature type="region of interest" description="Disordered" evidence="1">
    <location>
        <begin position="43"/>
        <end position="62"/>
    </location>
</feature>
<proteinExistence type="predicted"/>
<sequence>MIDAYRKTNVDILLNSFEKPVELEACSLLQVISSDVTVESLSKAGLSRPQMPSKKQSHVDERPPLTRVSEIDDDLLKADPIADEDPAHGDSDAISHQYTPSLNARRVSSINRMRRNSGTPGISASMASEIATAALSTERCPWCQGVLESHDEATIGLGIACLATFVHREPSMAAPYLIDMLSTASRIATSTPYSWQKSL</sequence>
<dbReference type="Proteomes" id="UP000281553">
    <property type="component" value="Unassembled WGS sequence"/>
</dbReference>
<keyword evidence="3" id="KW-1185">Reference proteome</keyword>